<feature type="binding site" description="in other chain" evidence="13 16">
    <location>
        <position position="300"/>
    </location>
    <ligand>
        <name>K(+)</name>
        <dbReference type="ChEBI" id="CHEBI:29103"/>
        <note>ligand shared between two tetrameric partners</note>
    </ligand>
</feature>
<feature type="active site" description="Proton acceptor" evidence="13 14">
    <location>
        <position position="400"/>
    </location>
</feature>
<comment type="activity regulation">
    <text evidence="13">Mycophenolic acid (MPA) is a non-competitive inhibitor that prevents formation of the closed enzyme conformation by binding to the same site as the amobile flap. In contrast, mizoribine monophosphate (MZP) is a competitive inhibitor that induces the closed conformation. MPA is a potent inhibitor of mammalian IMPDHs but a poor inhibitor of the bacterial enzymes. MZP is a more potent inhibitor of bacterial IMPDH.</text>
</comment>
<dbReference type="CDD" id="cd04601">
    <property type="entry name" value="CBS_pair_IMPDH"/>
    <property type="match status" value="1"/>
</dbReference>
<feature type="binding site" description="in other chain" evidence="13 16">
    <location>
        <position position="302"/>
    </location>
    <ligand>
        <name>K(+)</name>
        <dbReference type="ChEBI" id="CHEBI:29103"/>
        <note>ligand shared between two tetrameric partners</note>
    </ligand>
</feature>
<dbReference type="GO" id="GO:0000166">
    <property type="term" value="F:nucleotide binding"/>
    <property type="evidence" value="ECO:0007669"/>
    <property type="project" value="UniProtKB-UniRule"/>
</dbReference>
<evidence type="ECO:0000313" key="21">
    <source>
        <dbReference type="EMBL" id="PNS07887.1"/>
    </source>
</evidence>
<dbReference type="GO" id="GO:0003938">
    <property type="term" value="F:IMP dehydrogenase activity"/>
    <property type="evidence" value="ECO:0007669"/>
    <property type="project" value="UniProtKB-UniRule"/>
</dbReference>
<accession>A0A2K1PYY2</accession>
<feature type="binding site" evidence="13">
    <location>
        <position position="470"/>
    </location>
    <ligand>
        <name>K(+)</name>
        <dbReference type="ChEBI" id="CHEBI:29103"/>
        <note>ligand shared between two tetrameric partners</note>
    </ligand>
</feature>
<dbReference type="Pfam" id="PF00571">
    <property type="entry name" value="CBS"/>
    <property type="match status" value="2"/>
</dbReference>
<dbReference type="Pfam" id="PF00478">
    <property type="entry name" value="IMPDH"/>
    <property type="match status" value="1"/>
</dbReference>
<comment type="caution">
    <text evidence="21">The sequence shown here is derived from an EMBL/GenBank/DDBJ whole genome shotgun (WGS) entry which is preliminary data.</text>
</comment>
<comment type="similarity">
    <text evidence="2 13 18">Belongs to the IMPDH/GMPR family.</text>
</comment>
<comment type="function">
    <text evidence="13">Catalyzes the conversion of inosine 5'-phosphate (IMP) to xanthosine 5'-phosphate (XMP), the first committed and rate-limiting step in the de novo synthesis of guanine nucleotides, and therefore plays an important role in the regulation of cell growth.</text>
</comment>
<dbReference type="InterPro" id="IPR000644">
    <property type="entry name" value="CBS_dom"/>
</dbReference>
<organism evidence="21 22">
    <name type="scientific">Solilutibacter silvestris</name>
    <dbReference type="NCBI Taxonomy" id="1645665"/>
    <lineage>
        <taxon>Bacteria</taxon>
        <taxon>Pseudomonadati</taxon>
        <taxon>Pseudomonadota</taxon>
        <taxon>Gammaproteobacteria</taxon>
        <taxon>Lysobacterales</taxon>
        <taxon>Lysobacteraceae</taxon>
        <taxon>Solilutibacter</taxon>
    </lineage>
</organism>
<dbReference type="SMART" id="SM01240">
    <property type="entry name" value="IMPDH"/>
    <property type="match status" value="1"/>
</dbReference>
<sequence>MLRILAEALTYDDVSLVPAHSIVLPKDVSLAANLTNKLRLNLPIVSAAMDTVTDARLAIAIAQLGGIGILHKNMSVAEQAASVRRVKSFESGIIREPFTVHPDATIGDVLKLTRARNISGVPVVDENGHLVGIVTGRDMRFERKLDDPVRHIMTKRDRLITVQEGASDEEVLEKLHRNRIEKVLVVNDDFALRGLITVKDIQKKRDNPNAAYDHDEQLLVGAAVGAGGDTEQRIEALVEAEVDAIVVDTAHGHSQGVIDRVAWAKRNYPNLQVIAGNIVTGDAALALMDAGADAVKVGVGPGSICTTRVVAGVGVPQITAVSMVAEALRDRIPLIADGGIRYSGDLGKALAAGASTIMIGGLFAGTEESPGETELFQGRSYKSYRGMGSLGAMEKGSKDRYFQDASDADKLVPEGIEGRVPYRGPLSAVVHQLAGGLRATMGYVGCATVEDMRKKPQFVKVSNAGQRESHVHDVQITKEPPNYRAG</sequence>
<keyword evidence="4 13" id="KW-0479">Metal-binding</keyword>
<feature type="binding site" evidence="13">
    <location>
        <position position="303"/>
    </location>
    <ligand>
        <name>IMP</name>
        <dbReference type="ChEBI" id="CHEBI:58053"/>
    </ligand>
</feature>
<dbReference type="GO" id="GO:0046872">
    <property type="term" value="F:metal ion binding"/>
    <property type="evidence" value="ECO:0007669"/>
    <property type="project" value="UniProtKB-UniRule"/>
</dbReference>
<feature type="binding site" evidence="13">
    <location>
        <position position="414"/>
    </location>
    <ligand>
        <name>IMP</name>
        <dbReference type="ChEBI" id="CHEBI:58053"/>
    </ligand>
</feature>
<evidence type="ECO:0000256" key="15">
    <source>
        <dbReference type="PIRSR" id="PIRSR000130-3"/>
    </source>
</evidence>
<name>A0A2K1PYY2_9GAMM</name>
<dbReference type="InterPro" id="IPR015875">
    <property type="entry name" value="IMP_DH/GMP_Rdtase_CS"/>
</dbReference>
<dbReference type="FunFam" id="3.20.20.70:FF:000003">
    <property type="entry name" value="GMP reductase"/>
    <property type="match status" value="1"/>
</dbReference>
<dbReference type="EC" id="1.1.1.205" evidence="13 19"/>
<comment type="caution">
    <text evidence="13">Lacks conserved residue(s) required for the propagation of feature annotation.</text>
</comment>
<dbReference type="InterPro" id="IPR001093">
    <property type="entry name" value="IMP_DH_GMPRt"/>
</dbReference>
<keyword evidence="9 13" id="KW-0560">Oxidoreductase</keyword>
<evidence type="ECO:0000259" key="20">
    <source>
        <dbReference type="PROSITE" id="PS51371"/>
    </source>
</evidence>
<feature type="binding site" evidence="13 15">
    <location>
        <begin position="298"/>
        <end position="300"/>
    </location>
    <ligand>
        <name>NAD(+)</name>
        <dbReference type="ChEBI" id="CHEBI:57540"/>
    </ligand>
</feature>
<dbReference type="PROSITE" id="PS51371">
    <property type="entry name" value="CBS"/>
    <property type="match status" value="2"/>
</dbReference>
<feature type="binding site" evidence="13">
    <location>
        <position position="248"/>
    </location>
    <ligand>
        <name>NAD(+)</name>
        <dbReference type="ChEBI" id="CHEBI:57540"/>
    </ligand>
</feature>
<dbReference type="RefSeq" id="WP_103075537.1">
    <property type="nucleotide sequence ID" value="NZ_NPZB01000002.1"/>
</dbReference>
<dbReference type="InterPro" id="IPR013785">
    <property type="entry name" value="Aldolase_TIM"/>
</dbReference>
<dbReference type="EMBL" id="NPZB01000002">
    <property type="protein sequence ID" value="PNS07887.1"/>
    <property type="molecule type" value="Genomic_DNA"/>
</dbReference>
<evidence type="ECO:0000256" key="17">
    <source>
        <dbReference type="PROSITE-ProRule" id="PRU00703"/>
    </source>
</evidence>
<dbReference type="SMART" id="SM00116">
    <property type="entry name" value="CBS"/>
    <property type="match status" value="2"/>
</dbReference>
<reference evidence="21 22" key="1">
    <citation type="submission" date="2017-08" db="EMBL/GenBank/DDBJ databases">
        <title>Lysobacter sylvestris genome.</title>
        <authorList>
            <person name="Zhang D.-C."/>
            <person name="Albuquerque L."/>
            <person name="Franca L."/>
            <person name="Froufe H.J.C."/>
            <person name="Barroso C."/>
            <person name="Egas C."/>
            <person name="Da Costa M."/>
            <person name="Margesin R."/>
        </authorList>
    </citation>
    <scope>NUCLEOTIDE SEQUENCE [LARGE SCALE GENOMIC DNA]</scope>
    <source>
        <strain evidence="21 22">AM20-91</strain>
    </source>
</reference>
<comment type="catalytic activity">
    <reaction evidence="12 13 19">
        <text>IMP + NAD(+) + H2O = XMP + NADH + H(+)</text>
        <dbReference type="Rhea" id="RHEA:11708"/>
        <dbReference type="ChEBI" id="CHEBI:15377"/>
        <dbReference type="ChEBI" id="CHEBI:15378"/>
        <dbReference type="ChEBI" id="CHEBI:57464"/>
        <dbReference type="ChEBI" id="CHEBI:57540"/>
        <dbReference type="ChEBI" id="CHEBI:57945"/>
        <dbReference type="ChEBI" id="CHEBI:58053"/>
        <dbReference type="EC" id="1.1.1.205"/>
    </reaction>
</comment>
<keyword evidence="6 13" id="KW-0332">GMP biosynthesis</keyword>
<dbReference type="Gene3D" id="3.20.20.70">
    <property type="entry name" value="Aldolase class I"/>
    <property type="match status" value="1"/>
</dbReference>
<evidence type="ECO:0000256" key="6">
    <source>
        <dbReference type="ARBA" id="ARBA00022749"/>
    </source>
</evidence>
<keyword evidence="22" id="KW-1185">Reference proteome</keyword>
<feature type="binding site" evidence="13">
    <location>
        <begin position="360"/>
        <end position="361"/>
    </location>
    <ligand>
        <name>IMP</name>
        <dbReference type="ChEBI" id="CHEBI:58053"/>
    </ligand>
</feature>
<evidence type="ECO:0000256" key="19">
    <source>
        <dbReference type="RuleBase" id="RU003928"/>
    </source>
</evidence>
<feature type="binding site" description="in other chain" evidence="13 16">
    <location>
        <position position="305"/>
    </location>
    <ligand>
        <name>K(+)</name>
        <dbReference type="ChEBI" id="CHEBI:29103"/>
        <note>ligand shared between two tetrameric partners</note>
    </ligand>
</feature>
<dbReference type="HAMAP" id="MF_01964">
    <property type="entry name" value="IMPDH"/>
    <property type="match status" value="1"/>
</dbReference>
<evidence type="ECO:0000256" key="5">
    <source>
        <dbReference type="ARBA" id="ARBA00022737"/>
    </source>
</evidence>
<comment type="pathway">
    <text evidence="13 19">Purine metabolism; XMP biosynthesis via de novo pathway; XMP from IMP: step 1/1.</text>
</comment>
<keyword evidence="11 17" id="KW-0129">CBS domain</keyword>
<dbReference type="InterPro" id="IPR046342">
    <property type="entry name" value="CBS_dom_sf"/>
</dbReference>
<evidence type="ECO:0000256" key="7">
    <source>
        <dbReference type="ARBA" id="ARBA00022755"/>
    </source>
</evidence>
<evidence type="ECO:0000313" key="22">
    <source>
        <dbReference type="Proteomes" id="UP000236220"/>
    </source>
</evidence>
<keyword evidence="7 13" id="KW-0658">Purine biosynthesis</keyword>
<comment type="subunit">
    <text evidence="3 13">Homotetramer.</text>
</comment>
<feature type="binding site" evidence="13">
    <location>
        <position position="468"/>
    </location>
    <ligand>
        <name>K(+)</name>
        <dbReference type="ChEBI" id="CHEBI:29103"/>
        <note>ligand shared between two tetrameric partners</note>
    </ligand>
</feature>
<evidence type="ECO:0000256" key="3">
    <source>
        <dbReference type="ARBA" id="ARBA00011881"/>
    </source>
</evidence>
<feature type="domain" description="CBS" evidence="20">
    <location>
        <begin position="153"/>
        <end position="211"/>
    </location>
</feature>
<dbReference type="PANTHER" id="PTHR11911:SF111">
    <property type="entry name" value="INOSINE-5'-MONOPHOSPHATE DEHYDROGENASE"/>
    <property type="match status" value="1"/>
</dbReference>
<feature type="domain" description="CBS" evidence="20">
    <location>
        <begin position="93"/>
        <end position="149"/>
    </location>
</feature>
<evidence type="ECO:0000256" key="18">
    <source>
        <dbReference type="RuleBase" id="RU003927"/>
    </source>
</evidence>
<evidence type="ECO:0000256" key="16">
    <source>
        <dbReference type="PIRSR" id="PIRSR000130-4"/>
    </source>
</evidence>
<evidence type="ECO:0000256" key="8">
    <source>
        <dbReference type="ARBA" id="ARBA00022958"/>
    </source>
</evidence>
<keyword evidence="10 13" id="KW-0520">NAD</keyword>
<evidence type="ECO:0000256" key="9">
    <source>
        <dbReference type="ARBA" id="ARBA00023002"/>
    </source>
</evidence>
<gene>
    <name evidence="13" type="primary">guaB</name>
    <name evidence="21" type="ORF">Lysil_2063</name>
</gene>
<feature type="binding site" evidence="13">
    <location>
        <begin position="384"/>
        <end position="388"/>
    </location>
    <ligand>
        <name>IMP</name>
        <dbReference type="ChEBI" id="CHEBI:58053"/>
    </ligand>
</feature>
<dbReference type="SUPFAM" id="SSF51412">
    <property type="entry name" value="Inosine monophosphate dehydrogenase (IMPDH)"/>
    <property type="match status" value="1"/>
</dbReference>
<evidence type="ECO:0000256" key="2">
    <source>
        <dbReference type="ARBA" id="ARBA00005502"/>
    </source>
</evidence>
<evidence type="ECO:0000256" key="11">
    <source>
        <dbReference type="ARBA" id="ARBA00023122"/>
    </source>
</evidence>
<dbReference type="UniPathway" id="UPA00601">
    <property type="reaction ID" value="UER00295"/>
</dbReference>
<feature type="binding site" evidence="15">
    <location>
        <begin position="248"/>
        <end position="250"/>
    </location>
    <ligand>
        <name>NAD(+)</name>
        <dbReference type="ChEBI" id="CHEBI:57540"/>
    </ligand>
</feature>
<protein>
    <recommendedName>
        <fullName evidence="13 19">Inosine-5'-monophosphate dehydrogenase</fullName>
        <shortName evidence="13">IMP dehydrogenase</shortName>
        <shortName evidence="13">IMPD</shortName>
        <shortName evidence="13">IMPDH</shortName>
        <ecNumber evidence="13 19">1.1.1.205</ecNumber>
    </recommendedName>
</protein>
<dbReference type="PIRSF" id="PIRSF000130">
    <property type="entry name" value="IMPDH"/>
    <property type="match status" value="1"/>
</dbReference>
<dbReference type="PROSITE" id="PS00487">
    <property type="entry name" value="IMP_DH_GMP_RED"/>
    <property type="match status" value="1"/>
</dbReference>
<dbReference type="CDD" id="cd00381">
    <property type="entry name" value="IMPDH"/>
    <property type="match status" value="1"/>
</dbReference>
<dbReference type="PANTHER" id="PTHR11911">
    <property type="entry name" value="INOSINE-5-MONOPHOSPHATE DEHYDROGENASE RELATED"/>
    <property type="match status" value="1"/>
</dbReference>
<dbReference type="GO" id="GO:0006177">
    <property type="term" value="P:GMP biosynthetic process"/>
    <property type="evidence" value="ECO:0007669"/>
    <property type="project" value="UniProtKB-UniRule"/>
</dbReference>
<dbReference type="OrthoDB" id="9805398at2"/>
<proteinExistence type="inferred from homology"/>
<dbReference type="Proteomes" id="UP000236220">
    <property type="component" value="Unassembled WGS sequence"/>
</dbReference>
<evidence type="ECO:0000256" key="14">
    <source>
        <dbReference type="PIRSR" id="PIRSR000130-1"/>
    </source>
</evidence>
<evidence type="ECO:0000256" key="12">
    <source>
        <dbReference type="ARBA" id="ARBA00048028"/>
    </source>
</evidence>
<evidence type="ECO:0000256" key="1">
    <source>
        <dbReference type="ARBA" id="ARBA00001958"/>
    </source>
</evidence>
<evidence type="ECO:0000256" key="4">
    <source>
        <dbReference type="ARBA" id="ARBA00022723"/>
    </source>
</evidence>
<evidence type="ECO:0000256" key="10">
    <source>
        <dbReference type="ARBA" id="ARBA00023027"/>
    </source>
</evidence>
<dbReference type="SUPFAM" id="SSF54631">
    <property type="entry name" value="CBS-domain pair"/>
    <property type="match status" value="1"/>
</dbReference>
<feature type="binding site" evidence="13">
    <location>
        <begin position="337"/>
        <end position="339"/>
    </location>
    <ligand>
        <name>IMP</name>
        <dbReference type="ChEBI" id="CHEBI:58053"/>
    </ligand>
</feature>
<evidence type="ECO:0000256" key="13">
    <source>
        <dbReference type="HAMAP-Rule" id="MF_01964"/>
    </source>
</evidence>
<dbReference type="AlphaFoldDB" id="A0A2K1PYY2"/>
<feature type="active site" description="Thioimidate intermediate" evidence="13 14">
    <location>
        <position position="305"/>
    </location>
</feature>
<dbReference type="GO" id="GO:0006183">
    <property type="term" value="P:GTP biosynthetic process"/>
    <property type="evidence" value="ECO:0007669"/>
    <property type="project" value="TreeGrafter"/>
</dbReference>
<keyword evidence="8 13" id="KW-0630">Potassium</keyword>
<feature type="binding site" evidence="13">
    <location>
        <position position="469"/>
    </location>
    <ligand>
        <name>K(+)</name>
        <dbReference type="ChEBI" id="CHEBI:29103"/>
        <note>ligand shared between two tetrameric partners</note>
    </ligand>
</feature>
<dbReference type="InterPro" id="IPR005990">
    <property type="entry name" value="IMP_DH"/>
</dbReference>
<comment type="cofactor">
    <cofactor evidence="1 13">
        <name>K(+)</name>
        <dbReference type="ChEBI" id="CHEBI:29103"/>
    </cofactor>
</comment>
<dbReference type="NCBIfam" id="TIGR01302">
    <property type="entry name" value="IMP_dehydrog"/>
    <property type="match status" value="1"/>
</dbReference>
<keyword evidence="5" id="KW-0677">Repeat</keyword>